<name>A0A0D0BFG0_9AGAR</name>
<evidence type="ECO:0000313" key="2">
    <source>
        <dbReference type="EMBL" id="KIK53406.1"/>
    </source>
</evidence>
<dbReference type="HOGENOM" id="CLU_2469326_0_0_1"/>
<protein>
    <submittedName>
        <fullName evidence="2">Uncharacterized protein</fullName>
    </submittedName>
</protein>
<keyword evidence="1" id="KW-0812">Transmembrane</keyword>
<reference evidence="2 3" key="1">
    <citation type="submission" date="2014-04" db="EMBL/GenBank/DDBJ databases">
        <title>Evolutionary Origins and Diversification of the Mycorrhizal Mutualists.</title>
        <authorList>
            <consortium name="DOE Joint Genome Institute"/>
            <consortium name="Mycorrhizal Genomics Consortium"/>
            <person name="Kohler A."/>
            <person name="Kuo A."/>
            <person name="Nagy L.G."/>
            <person name="Floudas D."/>
            <person name="Copeland A."/>
            <person name="Barry K.W."/>
            <person name="Cichocki N."/>
            <person name="Veneault-Fourrey C."/>
            <person name="LaButti K."/>
            <person name="Lindquist E.A."/>
            <person name="Lipzen A."/>
            <person name="Lundell T."/>
            <person name="Morin E."/>
            <person name="Murat C."/>
            <person name="Riley R."/>
            <person name="Ohm R."/>
            <person name="Sun H."/>
            <person name="Tunlid A."/>
            <person name="Henrissat B."/>
            <person name="Grigoriev I.V."/>
            <person name="Hibbett D.S."/>
            <person name="Martin F."/>
        </authorList>
    </citation>
    <scope>NUCLEOTIDE SEQUENCE [LARGE SCALE GENOMIC DNA]</scope>
    <source>
        <strain evidence="2 3">FD-317 M1</strain>
    </source>
</reference>
<keyword evidence="1" id="KW-0472">Membrane</keyword>
<keyword evidence="3" id="KW-1185">Reference proteome</keyword>
<evidence type="ECO:0000313" key="3">
    <source>
        <dbReference type="Proteomes" id="UP000053593"/>
    </source>
</evidence>
<dbReference type="Proteomes" id="UP000053593">
    <property type="component" value="Unassembled WGS sequence"/>
</dbReference>
<accession>A0A0D0BFG0</accession>
<dbReference type="AlphaFoldDB" id="A0A0D0BFG0"/>
<gene>
    <name evidence="2" type="ORF">GYMLUDRAFT_939250</name>
</gene>
<organism evidence="2 3">
    <name type="scientific">Collybiopsis luxurians FD-317 M1</name>
    <dbReference type="NCBI Taxonomy" id="944289"/>
    <lineage>
        <taxon>Eukaryota</taxon>
        <taxon>Fungi</taxon>
        <taxon>Dikarya</taxon>
        <taxon>Basidiomycota</taxon>
        <taxon>Agaricomycotina</taxon>
        <taxon>Agaricomycetes</taxon>
        <taxon>Agaricomycetidae</taxon>
        <taxon>Agaricales</taxon>
        <taxon>Marasmiineae</taxon>
        <taxon>Omphalotaceae</taxon>
        <taxon>Collybiopsis</taxon>
        <taxon>Collybiopsis luxurians</taxon>
    </lineage>
</organism>
<dbReference type="EMBL" id="KN834830">
    <property type="protein sequence ID" value="KIK53406.1"/>
    <property type="molecule type" value="Genomic_DNA"/>
</dbReference>
<proteinExistence type="predicted"/>
<sequence>MSTVAAMAEVAVVVMSSFPLLILCIRVRRRLYFQIPVDEAQSQSRQKNHRHCKHDDSQPYLRVGRRYPISARLVLLPDVRGRPVRPGG</sequence>
<feature type="transmembrane region" description="Helical" evidence="1">
    <location>
        <begin position="6"/>
        <end position="25"/>
    </location>
</feature>
<evidence type="ECO:0000256" key="1">
    <source>
        <dbReference type="SAM" id="Phobius"/>
    </source>
</evidence>
<keyword evidence="1" id="KW-1133">Transmembrane helix</keyword>